<dbReference type="PROSITE" id="PS50949">
    <property type="entry name" value="HTH_GNTR"/>
    <property type="match status" value="1"/>
</dbReference>
<dbReference type="Pfam" id="PF07729">
    <property type="entry name" value="FCD"/>
    <property type="match status" value="1"/>
</dbReference>
<comment type="caution">
    <text evidence="5">The sequence shown here is derived from an EMBL/GenBank/DDBJ whole genome shotgun (WGS) entry which is preliminary data.</text>
</comment>
<dbReference type="InterPro" id="IPR036388">
    <property type="entry name" value="WH-like_DNA-bd_sf"/>
</dbReference>
<dbReference type="Gene3D" id="1.20.120.530">
    <property type="entry name" value="GntR ligand-binding domain-like"/>
    <property type="match status" value="1"/>
</dbReference>
<dbReference type="InterPro" id="IPR036390">
    <property type="entry name" value="WH_DNA-bd_sf"/>
</dbReference>
<dbReference type="Pfam" id="PF00392">
    <property type="entry name" value="GntR"/>
    <property type="match status" value="1"/>
</dbReference>
<evidence type="ECO:0000256" key="1">
    <source>
        <dbReference type="ARBA" id="ARBA00023015"/>
    </source>
</evidence>
<dbReference type="PANTHER" id="PTHR43537:SF24">
    <property type="entry name" value="GLUCONATE OPERON TRANSCRIPTIONAL REPRESSOR"/>
    <property type="match status" value="1"/>
</dbReference>
<dbReference type="Gene3D" id="1.10.10.10">
    <property type="entry name" value="Winged helix-like DNA-binding domain superfamily/Winged helix DNA-binding domain"/>
    <property type="match status" value="1"/>
</dbReference>
<keyword evidence="6" id="KW-1185">Reference proteome</keyword>
<sequence length="218" mass="23716">MPVPSTQPAAERKLLRDTVQDKIRAAIMDGTLEPGERLNDDDLIAWLGVSRTPIREALAELARAGLIEMAPNRYTRVAAPTKDELLDAYRTLGVIYGGVVRLAVPRFTAAQRKKIVAVLDDVAARVDGEHMDDVAREGSDIYAMWVEACGNASLAQLCRATTDGLAFKLRVPELTELVPADVVRPEIDKLRAAVLAQDPIAAELAMEAIHLLPTRSAD</sequence>
<keyword evidence="1" id="KW-0805">Transcription regulation</keyword>
<evidence type="ECO:0000256" key="3">
    <source>
        <dbReference type="ARBA" id="ARBA00023163"/>
    </source>
</evidence>
<dbReference type="SMART" id="SM00345">
    <property type="entry name" value="HTH_GNTR"/>
    <property type="match status" value="1"/>
</dbReference>
<feature type="domain" description="HTH gntR-type" evidence="4">
    <location>
        <begin position="13"/>
        <end position="80"/>
    </location>
</feature>
<dbReference type="InterPro" id="IPR011711">
    <property type="entry name" value="GntR_C"/>
</dbReference>
<dbReference type="SUPFAM" id="SSF48008">
    <property type="entry name" value="GntR ligand-binding domain-like"/>
    <property type="match status" value="1"/>
</dbReference>
<accession>A0ABT7T8R4</accession>
<gene>
    <name evidence="5" type="ORF">QUG92_12730</name>
</gene>
<dbReference type="PANTHER" id="PTHR43537">
    <property type="entry name" value="TRANSCRIPTIONAL REGULATOR, GNTR FAMILY"/>
    <property type="match status" value="1"/>
</dbReference>
<evidence type="ECO:0000313" key="6">
    <source>
        <dbReference type="Proteomes" id="UP001237823"/>
    </source>
</evidence>
<dbReference type="CDD" id="cd07377">
    <property type="entry name" value="WHTH_GntR"/>
    <property type="match status" value="1"/>
</dbReference>
<keyword evidence="2" id="KW-0238">DNA-binding</keyword>
<name>A0ABT7T8R4_9MICO</name>
<dbReference type="InterPro" id="IPR000524">
    <property type="entry name" value="Tscrpt_reg_HTH_GntR"/>
</dbReference>
<dbReference type="SMART" id="SM00895">
    <property type="entry name" value="FCD"/>
    <property type="match status" value="1"/>
</dbReference>
<keyword evidence="3" id="KW-0804">Transcription</keyword>
<organism evidence="5 6">
    <name type="scientific">Curtobacterium citri</name>
    <dbReference type="NCBI Taxonomy" id="3055139"/>
    <lineage>
        <taxon>Bacteria</taxon>
        <taxon>Bacillati</taxon>
        <taxon>Actinomycetota</taxon>
        <taxon>Actinomycetes</taxon>
        <taxon>Micrococcales</taxon>
        <taxon>Microbacteriaceae</taxon>
        <taxon>Curtobacterium</taxon>
    </lineage>
</organism>
<dbReference type="Proteomes" id="UP001237823">
    <property type="component" value="Unassembled WGS sequence"/>
</dbReference>
<dbReference type="RefSeq" id="WP_289459318.1">
    <property type="nucleotide sequence ID" value="NZ_JAUCML010000008.1"/>
</dbReference>
<dbReference type="EMBL" id="JAUCML010000008">
    <property type="protein sequence ID" value="MDM7885971.1"/>
    <property type="molecule type" value="Genomic_DNA"/>
</dbReference>
<evidence type="ECO:0000256" key="2">
    <source>
        <dbReference type="ARBA" id="ARBA00023125"/>
    </source>
</evidence>
<dbReference type="SUPFAM" id="SSF46785">
    <property type="entry name" value="Winged helix' DNA-binding domain"/>
    <property type="match status" value="1"/>
</dbReference>
<evidence type="ECO:0000313" key="5">
    <source>
        <dbReference type="EMBL" id="MDM7885971.1"/>
    </source>
</evidence>
<evidence type="ECO:0000259" key="4">
    <source>
        <dbReference type="PROSITE" id="PS50949"/>
    </source>
</evidence>
<reference evidence="5 6" key="1">
    <citation type="submission" date="2023-06" db="EMBL/GenBank/DDBJ databases">
        <authorList>
            <person name="Feng G."/>
            <person name="Li J."/>
            <person name="Zhu H."/>
        </authorList>
    </citation>
    <scope>NUCLEOTIDE SEQUENCE [LARGE SCALE GENOMIC DNA]</scope>
    <source>
        <strain evidence="5 6">RHCKG23</strain>
    </source>
</reference>
<dbReference type="InterPro" id="IPR008920">
    <property type="entry name" value="TF_FadR/GntR_C"/>
</dbReference>
<proteinExistence type="predicted"/>
<protein>
    <submittedName>
        <fullName evidence="5">GntR family transcriptional regulator</fullName>
    </submittedName>
</protein>